<dbReference type="InterPro" id="IPR029151">
    <property type="entry name" value="Sensor-like_sf"/>
</dbReference>
<dbReference type="EMBL" id="JXXV01000016">
    <property type="protein sequence ID" value="KJY83114.1"/>
    <property type="molecule type" value="Genomic_DNA"/>
</dbReference>
<comment type="similarity">
    <text evidence="3">Belongs to the methyl-accepting chemotaxis (MCP) protein family.</text>
</comment>
<dbReference type="Pfam" id="PF17201">
    <property type="entry name" value="Cache_3-Cache_2"/>
    <property type="match status" value="1"/>
</dbReference>
<evidence type="ECO:0000256" key="5">
    <source>
        <dbReference type="SAM" id="Phobius"/>
    </source>
</evidence>
<evidence type="ECO:0000259" key="6">
    <source>
        <dbReference type="PROSITE" id="PS50111"/>
    </source>
</evidence>
<dbReference type="RefSeq" id="WP_045955354.1">
    <property type="nucleotide sequence ID" value="NZ_JXXV01000016.1"/>
</dbReference>
<dbReference type="PATRIC" id="fig|579748.3.peg.1825"/>
<accession>A0A0F4NJN8</accession>
<dbReference type="InterPro" id="IPR004090">
    <property type="entry name" value="Chemotax_Me-accpt_rcpt"/>
</dbReference>
<evidence type="ECO:0000313" key="8">
    <source>
        <dbReference type="EMBL" id="KJY83114.1"/>
    </source>
</evidence>
<reference evidence="8 9" key="1">
    <citation type="journal article" date="2015" name="BMC Genomics">
        <title>Genome mining reveals unlocked bioactive potential of marine Gram-negative bacteria.</title>
        <authorList>
            <person name="Machado H."/>
            <person name="Sonnenschein E.C."/>
            <person name="Melchiorsen J."/>
            <person name="Gram L."/>
        </authorList>
    </citation>
    <scope>NUCLEOTIDE SEQUENCE [LARGE SCALE GENOMIC DNA]</scope>
    <source>
        <strain evidence="8 9">S2757</strain>
    </source>
</reference>
<dbReference type="CDD" id="cd12912">
    <property type="entry name" value="PDC2_MCP_like"/>
    <property type="match status" value="1"/>
</dbReference>
<dbReference type="GO" id="GO:0005886">
    <property type="term" value="C:plasma membrane"/>
    <property type="evidence" value="ECO:0007669"/>
    <property type="project" value="UniProtKB-SubCell"/>
</dbReference>
<dbReference type="CDD" id="cd11386">
    <property type="entry name" value="MCP_signal"/>
    <property type="match status" value="1"/>
</dbReference>
<keyword evidence="9" id="KW-1185">Reference proteome</keyword>
<evidence type="ECO:0000313" key="9">
    <source>
        <dbReference type="Proteomes" id="UP000033673"/>
    </source>
</evidence>
<organism evidence="8 9">
    <name type="scientific">Vibrio galatheae</name>
    <dbReference type="NCBI Taxonomy" id="579748"/>
    <lineage>
        <taxon>Bacteria</taxon>
        <taxon>Pseudomonadati</taxon>
        <taxon>Pseudomonadota</taxon>
        <taxon>Gammaproteobacteria</taxon>
        <taxon>Vibrionales</taxon>
        <taxon>Vibrionaceae</taxon>
        <taxon>Vibrio</taxon>
    </lineage>
</organism>
<proteinExistence type="inferred from homology"/>
<dbReference type="GO" id="GO:0007165">
    <property type="term" value="P:signal transduction"/>
    <property type="evidence" value="ECO:0007669"/>
    <property type="project" value="UniProtKB-KW"/>
</dbReference>
<dbReference type="PROSITE" id="PS50111">
    <property type="entry name" value="CHEMOTAXIS_TRANSDUC_2"/>
    <property type="match status" value="1"/>
</dbReference>
<dbReference type="Gene3D" id="3.30.450.20">
    <property type="entry name" value="PAS domain"/>
    <property type="match status" value="1"/>
</dbReference>
<name>A0A0F4NJN8_9VIBR</name>
<dbReference type="SUPFAM" id="SSF103190">
    <property type="entry name" value="Sensory domain-like"/>
    <property type="match status" value="1"/>
</dbReference>
<keyword evidence="5" id="KW-0812">Transmembrane</keyword>
<dbReference type="FunFam" id="1.10.287.950:FF:000001">
    <property type="entry name" value="Methyl-accepting chemotaxis sensory transducer"/>
    <property type="match status" value="1"/>
</dbReference>
<dbReference type="Proteomes" id="UP000033673">
    <property type="component" value="Unassembled WGS sequence"/>
</dbReference>
<comment type="caution">
    <text evidence="8">The sequence shown here is derived from an EMBL/GenBank/DDBJ whole genome shotgun (WGS) entry which is preliminary data.</text>
</comment>
<sequence length="678" mass="73660">MFEKLKNQSVGFQLKLVILLCLMMSFIGTATLVYRNASQVFLDNTLREHQSKVESMAMTIAGQFNAYLHTAKVLESTFRNGYLAGVYVEDYNVDFQGQSVANMTQYGESLINDTKLVDSFTRDTGAVATLFAPIGDDFIRISTSLKNPSGERVVGTMLGRNHPGYKQLKSGQAYYAQVKLFGENYITYYSPIKNASGQVNGISFIGLPVEQATQDLFESLASVTWGDTGYTIVVDNRQDNLGKYLLHPNKNESDPSIVETLDYNGNKAFGAIFESESGLIRYPYQYQSKVGEKYLVFTTVPGWNWKLLGGTFINEVTKGSDALLKLVVIIASIVGITTFIILTLFLNRSLKPLTVLNGYMSRLAKGEVSIDIPANGQPSKNEIISLNNGVANMATRINTLVGEIRSTSDSVQSASQSVSGDAQRNLSQSELQQQQVEQVATAIEEMASSAQAVAQQVEAIAENVRLTNHDSQSGLEVVETVCIDIAQLNDQLDNSAKAIEQVNLDSEAIQTVTKMIDEIAEQTNLLALNAAIEAARAGEQGRGFSVVADEVRTLAHRTQTSVKDVVTIIDKLKNSTNNAVGLMGQSQDNANKVLDKAQEAGIALEAIASQVQSIASQADTIAATSEEQANVSQEIAANANSISELNRASRETSAQTTESAAHLIKQATSLKQQVDFFH</sequence>
<dbReference type="PANTHER" id="PTHR32089:SF112">
    <property type="entry name" value="LYSOZYME-LIKE PROTEIN-RELATED"/>
    <property type="match status" value="1"/>
</dbReference>
<dbReference type="InterPro" id="IPR004089">
    <property type="entry name" value="MCPsignal_dom"/>
</dbReference>
<evidence type="ECO:0000256" key="2">
    <source>
        <dbReference type="ARBA" id="ARBA00023224"/>
    </source>
</evidence>
<feature type="transmembrane region" description="Helical" evidence="5">
    <location>
        <begin position="322"/>
        <end position="346"/>
    </location>
</feature>
<keyword evidence="5" id="KW-0472">Membrane</keyword>
<feature type="domain" description="HAMP" evidence="7">
    <location>
        <begin position="347"/>
        <end position="402"/>
    </location>
</feature>
<feature type="domain" description="Methyl-accepting transducer" evidence="6">
    <location>
        <begin position="407"/>
        <end position="643"/>
    </location>
</feature>
<keyword evidence="5" id="KW-1133">Transmembrane helix</keyword>
<comment type="subcellular location">
    <subcellularLocation>
        <location evidence="1">Cell inner membrane</location>
    </subcellularLocation>
</comment>
<dbReference type="PROSITE" id="PS50885">
    <property type="entry name" value="HAMP"/>
    <property type="match status" value="1"/>
</dbReference>
<feature type="transmembrane region" description="Helical" evidence="5">
    <location>
        <begin position="12"/>
        <end position="34"/>
    </location>
</feature>
<dbReference type="SUPFAM" id="SSF58104">
    <property type="entry name" value="Methyl-accepting chemotaxis protein (MCP) signaling domain"/>
    <property type="match status" value="1"/>
</dbReference>
<protein>
    <submittedName>
        <fullName evidence="8">Chemotaxis protein</fullName>
    </submittedName>
</protein>
<dbReference type="SMART" id="SM00283">
    <property type="entry name" value="MA"/>
    <property type="match status" value="1"/>
</dbReference>
<dbReference type="AlphaFoldDB" id="A0A0F4NJN8"/>
<dbReference type="PRINTS" id="PR00260">
    <property type="entry name" value="CHEMTRNSDUCR"/>
</dbReference>
<evidence type="ECO:0000256" key="3">
    <source>
        <dbReference type="ARBA" id="ARBA00029447"/>
    </source>
</evidence>
<dbReference type="InterPro" id="IPR003660">
    <property type="entry name" value="HAMP_dom"/>
</dbReference>
<dbReference type="GO" id="GO:0004888">
    <property type="term" value="F:transmembrane signaling receptor activity"/>
    <property type="evidence" value="ECO:0007669"/>
    <property type="project" value="InterPro"/>
</dbReference>
<dbReference type="SMART" id="SM00304">
    <property type="entry name" value="HAMP"/>
    <property type="match status" value="1"/>
</dbReference>
<evidence type="ECO:0000259" key="7">
    <source>
        <dbReference type="PROSITE" id="PS50885"/>
    </source>
</evidence>
<dbReference type="Gene3D" id="1.10.287.950">
    <property type="entry name" value="Methyl-accepting chemotaxis protein"/>
    <property type="match status" value="1"/>
</dbReference>
<evidence type="ECO:0000256" key="1">
    <source>
        <dbReference type="ARBA" id="ARBA00004533"/>
    </source>
</evidence>
<dbReference type="GO" id="GO:0006935">
    <property type="term" value="P:chemotaxis"/>
    <property type="evidence" value="ECO:0007669"/>
    <property type="project" value="InterPro"/>
</dbReference>
<dbReference type="STRING" id="579748.TW81_08865"/>
<keyword evidence="2 4" id="KW-0807">Transducer</keyword>
<dbReference type="OrthoDB" id="9763018at2"/>
<dbReference type="Pfam" id="PF00015">
    <property type="entry name" value="MCPsignal"/>
    <property type="match status" value="1"/>
</dbReference>
<dbReference type="InterPro" id="IPR033462">
    <property type="entry name" value="Cache_3-Cache_2"/>
</dbReference>
<gene>
    <name evidence="8" type="ORF">TW81_08865</name>
</gene>
<dbReference type="PANTHER" id="PTHR32089">
    <property type="entry name" value="METHYL-ACCEPTING CHEMOTAXIS PROTEIN MCPB"/>
    <property type="match status" value="1"/>
</dbReference>
<evidence type="ECO:0000256" key="4">
    <source>
        <dbReference type="PROSITE-ProRule" id="PRU00284"/>
    </source>
</evidence>